<evidence type="ECO:0000256" key="6">
    <source>
        <dbReference type="SAM" id="Phobius"/>
    </source>
</evidence>
<keyword evidence="5 6" id="KW-0472">Membrane</keyword>
<evidence type="ECO:0008006" key="9">
    <source>
        <dbReference type="Google" id="ProtNLM"/>
    </source>
</evidence>
<comment type="similarity">
    <text evidence="2">Belongs to the UPF0754 family.</text>
</comment>
<protein>
    <recommendedName>
        <fullName evidence="9">DUF445 domain-containing protein</fullName>
    </recommendedName>
</protein>
<feature type="transmembrane region" description="Helical" evidence="6">
    <location>
        <begin position="354"/>
        <end position="376"/>
    </location>
</feature>
<comment type="caution">
    <text evidence="7">The sequence shown here is derived from an EMBL/GenBank/DDBJ whole genome shotgun (WGS) entry which is preliminary data.</text>
</comment>
<evidence type="ECO:0000313" key="7">
    <source>
        <dbReference type="EMBL" id="GAE94658.1"/>
    </source>
</evidence>
<dbReference type="Proteomes" id="UP000019102">
    <property type="component" value="Unassembled WGS sequence"/>
</dbReference>
<dbReference type="EMBL" id="BAVS01000028">
    <property type="protein sequence ID" value="GAE94658.1"/>
    <property type="molecule type" value="Genomic_DNA"/>
</dbReference>
<keyword evidence="4 6" id="KW-1133">Transmembrane helix</keyword>
<dbReference type="GO" id="GO:0012505">
    <property type="term" value="C:endomembrane system"/>
    <property type="evidence" value="ECO:0007669"/>
    <property type="project" value="UniProtKB-SubCell"/>
</dbReference>
<dbReference type="PANTHER" id="PTHR35791:SF1">
    <property type="entry name" value="UPF0754 MEMBRANE PROTEIN YHEB"/>
    <property type="match status" value="1"/>
</dbReference>
<evidence type="ECO:0000256" key="2">
    <source>
        <dbReference type="ARBA" id="ARBA00008053"/>
    </source>
</evidence>
<organism evidence="7 8">
    <name type="scientific">Gracilibacillus boraciitolerans JCM 21714</name>
    <dbReference type="NCBI Taxonomy" id="1298598"/>
    <lineage>
        <taxon>Bacteria</taxon>
        <taxon>Bacillati</taxon>
        <taxon>Bacillota</taxon>
        <taxon>Bacilli</taxon>
        <taxon>Bacillales</taxon>
        <taxon>Bacillaceae</taxon>
        <taxon>Gracilibacillus</taxon>
    </lineage>
</organism>
<sequence>MENLIIILVMVAVGSFIGGLTNSIAIKMLFRPYEAKYIGKWKVPFTPGGVIPKRRDQLAIQLGQLVVNHLLTIDSIQLKLQDRSLHQQLRKKLEKEFDVFLTQTTSLQQLAEKFQMKLDANQLKENIAEKIVEQINHFFNQNKQTPIKQWLEQAVTEKDIEKVAILIRDKGIELLNKEETSEKIEIVIQQYAQSRGGFLGNMILSMFSSDELALKIQRLVIDYLRSEDGYKWLSRAVQEEWSNLLEQEVQLIEPVLEKQETQQLVREIIQQHIPVEDWLTKPVQELLIPPFTSQIKEKIMPLAVNQLFAKLADSIPGILKELEVEKMVEKQVTSFPTSRIEEIILSISRKEFKLITYLGALLGGLIGFIQALIFIVI</sequence>
<keyword evidence="8" id="KW-1185">Reference proteome</keyword>
<reference evidence="7 8" key="1">
    <citation type="journal article" date="2014" name="Genome Announc.">
        <title>Draft Genome Sequence of the Boron-Tolerant and Moderately Halotolerant Bacterium Gracilibacillus boraciitolerans JCM 21714T.</title>
        <authorList>
            <person name="Ahmed I."/>
            <person name="Oshima K."/>
            <person name="Suda W."/>
            <person name="Kitamura K."/>
            <person name="Iida T."/>
            <person name="Ohmori Y."/>
            <person name="Fujiwara T."/>
            <person name="Hattori M."/>
            <person name="Ohkuma M."/>
        </authorList>
    </citation>
    <scope>NUCLEOTIDE SEQUENCE [LARGE SCALE GENOMIC DNA]</scope>
    <source>
        <strain evidence="7 8">JCM 21714</strain>
    </source>
</reference>
<evidence type="ECO:0000256" key="3">
    <source>
        <dbReference type="ARBA" id="ARBA00022692"/>
    </source>
</evidence>
<keyword evidence="3 6" id="KW-0812">Transmembrane</keyword>
<dbReference type="RefSeq" id="WP_035725315.1">
    <property type="nucleotide sequence ID" value="NZ_BAVS01000028.1"/>
</dbReference>
<evidence type="ECO:0000256" key="4">
    <source>
        <dbReference type="ARBA" id="ARBA00022989"/>
    </source>
</evidence>
<evidence type="ECO:0000313" key="8">
    <source>
        <dbReference type="Proteomes" id="UP000019102"/>
    </source>
</evidence>
<name>W4VP88_9BACI</name>
<proteinExistence type="inferred from homology"/>
<accession>W4VP88</accession>
<dbReference type="InterPro" id="IPR007383">
    <property type="entry name" value="DUF445"/>
</dbReference>
<dbReference type="Pfam" id="PF04286">
    <property type="entry name" value="DUF445"/>
    <property type="match status" value="1"/>
</dbReference>
<evidence type="ECO:0000256" key="1">
    <source>
        <dbReference type="ARBA" id="ARBA00004308"/>
    </source>
</evidence>
<dbReference type="OrthoDB" id="9787430at2"/>
<dbReference type="eggNOG" id="COG4399">
    <property type="taxonomic scope" value="Bacteria"/>
</dbReference>
<dbReference type="STRING" id="1298598.JCM21714_3836"/>
<feature type="transmembrane region" description="Helical" evidence="6">
    <location>
        <begin position="6"/>
        <end position="30"/>
    </location>
</feature>
<dbReference type="AlphaFoldDB" id="W4VP88"/>
<gene>
    <name evidence="7" type="ORF">JCM21714_3836</name>
</gene>
<evidence type="ECO:0000256" key="5">
    <source>
        <dbReference type="ARBA" id="ARBA00023136"/>
    </source>
</evidence>
<comment type="subcellular location">
    <subcellularLocation>
        <location evidence="1">Endomembrane system</location>
    </subcellularLocation>
</comment>
<dbReference type="PANTHER" id="PTHR35791">
    <property type="entry name" value="UPF0754 MEMBRANE PROTEIN YHEB"/>
    <property type="match status" value="1"/>
</dbReference>